<reference evidence="6" key="1">
    <citation type="submission" date="2019-10" db="EMBL/GenBank/DDBJ databases">
        <authorList>
            <person name="Nor Muhammad N."/>
        </authorList>
    </citation>
    <scope>NUCLEOTIDE SEQUENCE</scope>
</reference>
<dbReference type="InterPro" id="IPR032514">
    <property type="entry name" value="GtaA_central"/>
</dbReference>
<proteinExistence type="predicted"/>
<evidence type="ECO:0000256" key="1">
    <source>
        <dbReference type="SAM" id="MobiDB-lite"/>
    </source>
</evidence>
<feature type="domain" description="Glutaminase A N-terminal" evidence="5">
    <location>
        <begin position="104"/>
        <end position="336"/>
    </location>
</feature>
<dbReference type="Gene3D" id="1.50.10.10">
    <property type="match status" value="1"/>
</dbReference>
<dbReference type="GO" id="GO:0003824">
    <property type="term" value="F:catalytic activity"/>
    <property type="evidence" value="ECO:0007669"/>
    <property type="project" value="UniProtKB-ARBA"/>
</dbReference>
<dbReference type="PANTHER" id="PTHR31987:SF1">
    <property type="entry name" value="GLUTAMINASE A"/>
    <property type="match status" value="1"/>
</dbReference>
<evidence type="ECO:0000256" key="3">
    <source>
        <dbReference type="SAM" id="SignalP"/>
    </source>
</evidence>
<dbReference type="InterPro" id="IPR033433">
    <property type="entry name" value="GtaA_N"/>
</dbReference>
<dbReference type="AlphaFoldDB" id="A0A5K1K577"/>
<dbReference type="Pfam" id="PF16335">
    <property type="entry name" value="GtaA_6_Hairpin"/>
    <property type="match status" value="1"/>
</dbReference>
<sequence>MLPSTLWSFLFPLVFSSFVNAQGPVQTVFPAAIPLAVKTPYMSVWYQSLNSSASLPNSWPYFWGLQSIMGWSGKIRVNGTTYKWMGEDNTGTAATVTNIQVTPTRTIFVLHAGPMNVTVTFLSPVEPDDWVKQSIPFSYVSVEAESLDGNSYPVQVYSDISAEWASGNRSSLVKWNNANTGKSVYHQIELQDPKQNSEYSHQAQDGKVYYAISTSQSRISWEIDFNANTRNQFQLHGALTNVGSTTFSSISPVFPVFALAVDLGTIKATSAPVTWSVGYVRDPLITYTTATGATQQRRPYYATQYSNINDVIDTFTGDYSGALSRAVALDQKIMNDAAKISSQYSDIVTLSVRQTMSALDFTVGTDSKGNLQPNDVKIFMKNLGTDRRIDPVEHIYIALPTFLYLNASICGALLQPLLDTQTVLTGQHFAAQDLGNNTYPVAPGPNAAAQAGIEQSGNMLISVLAHARISGDGSLLSEYYATLKRWADYLASDSASPGNQLSVDAETTANLTNLALKGVIGVKAMAEISRAVGEDADATQYDNQASALFSTWLSLATSSGGSRLLGSYGNQQSWSTMYNLFADKLLGLNFVTQSVIDMQTQYLSSLLTTAPQWGLPIDSTSSQYGNTGWTLFTAAVVSDNTVRDNIIKGIYNHANYNRTGGVFPERYNVGNNAARNGFAGVGVGGVFSHLALTLSNQTISMNANGTSGTSASSGGSGSSNIGAIVGGVIGGLVIVGIAAAIVFILLRKRRKQQEQQLQYEEQEKPSLLVQTQAPHRPSLSPYYPPTALAPAPESFRAGNGWDDAPRSLHSETTAGFAGIGTNSAGALQVANPAQGYAASTYTTADAYENTAMVASPSPALVPSSKAREAALNRTQHYVPSAATDSNVGSQTGSSSSRDLPSPGSAASQAISPTDVLGLRAEVENLRRVMQEIRAERLEPPPEYVED</sequence>
<keyword evidence="2" id="KW-0812">Transmembrane</keyword>
<feature type="domain" description="Glutaminase A central" evidence="4">
    <location>
        <begin position="341"/>
        <end position="689"/>
    </location>
</feature>
<evidence type="ECO:0000259" key="4">
    <source>
        <dbReference type="Pfam" id="PF16335"/>
    </source>
</evidence>
<dbReference type="InterPro" id="IPR012341">
    <property type="entry name" value="6hp_glycosidase-like_sf"/>
</dbReference>
<evidence type="ECO:0000256" key="2">
    <source>
        <dbReference type="SAM" id="Phobius"/>
    </source>
</evidence>
<dbReference type="Pfam" id="PF17168">
    <property type="entry name" value="DUF5127"/>
    <property type="match status" value="1"/>
</dbReference>
<dbReference type="InterPro" id="IPR008928">
    <property type="entry name" value="6-hairpin_glycosidase_sf"/>
</dbReference>
<dbReference type="SUPFAM" id="SSF48208">
    <property type="entry name" value="Six-hairpin glycosidases"/>
    <property type="match status" value="1"/>
</dbReference>
<evidence type="ECO:0008006" key="7">
    <source>
        <dbReference type="Google" id="ProtNLM"/>
    </source>
</evidence>
<organism evidence="6">
    <name type="scientific">Ganoderma boninense</name>
    <dbReference type="NCBI Taxonomy" id="34458"/>
    <lineage>
        <taxon>Eukaryota</taxon>
        <taxon>Fungi</taxon>
        <taxon>Dikarya</taxon>
        <taxon>Basidiomycota</taxon>
        <taxon>Agaricomycotina</taxon>
        <taxon>Agaricomycetes</taxon>
        <taxon>Polyporales</taxon>
        <taxon>Polyporaceae</taxon>
        <taxon>Ganoderma</taxon>
    </lineage>
</organism>
<evidence type="ECO:0000259" key="5">
    <source>
        <dbReference type="Pfam" id="PF17168"/>
    </source>
</evidence>
<feature type="chain" id="PRO_5023819775" description="DUF1793-domain-containing protein" evidence="3">
    <location>
        <begin position="22"/>
        <end position="946"/>
    </location>
</feature>
<keyword evidence="2" id="KW-0472">Membrane</keyword>
<feature type="compositionally biased region" description="Low complexity" evidence="1">
    <location>
        <begin position="885"/>
        <end position="904"/>
    </location>
</feature>
<keyword evidence="3" id="KW-0732">Signal</keyword>
<feature type="region of interest" description="Disordered" evidence="1">
    <location>
        <begin position="877"/>
        <end position="916"/>
    </location>
</feature>
<evidence type="ECO:0000313" key="6">
    <source>
        <dbReference type="EMBL" id="VWP00989.1"/>
    </source>
</evidence>
<dbReference type="PANTHER" id="PTHR31987">
    <property type="entry name" value="GLUTAMINASE A-RELATED"/>
    <property type="match status" value="1"/>
</dbReference>
<dbReference type="GO" id="GO:0005975">
    <property type="term" value="P:carbohydrate metabolic process"/>
    <property type="evidence" value="ECO:0007669"/>
    <property type="project" value="InterPro"/>
</dbReference>
<dbReference type="EMBL" id="LR729012">
    <property type="protein sequence ID" value="VWP00989.1"/>
    <property type="molecule type" value="Genomic_DNA"/>
</dbReference>
<feature type="signal peptide" evidence="3">
    <location>
        <begin position="1"/>
        <end position="21"/>
    </location>
</feature>
<keyword evidence="2" id="KW-1133">Transmembrane helix</keyword>
<feature type="region of interest" description="Disordered" evidence="1">
    <location>
        <begin position="765"/>
        <end position="809"/>
    </location>
</feature>
<protein>
    <recommendedName>
        <fullName evidence="7">DUF1793-domain-containing protein</fullName>
    </recommendedName>
</protein>
<gene>
    <name evidence="6" type="primary">I1RI73</name>
</gene>
<accession>A0A5K1K577</accession>
<name>A0A5K1K577_9APHY</name>
<feature type="transmembrane region" description="Helical" evidence="2">
    <location>
        <begin position="721"/>
        <end position="746"/>
    </location>
</feature>
<dbReference type="InterPro" id="IPR052743">
    <property type="entry name" value="Glutaminase_GtaA"/>
</dbReference>